<name>A0A3B1DY30_9ZZZZ</name>
<dbReference type="AlphaFoldDB" id="A0A3B1DY30"/>
<dbReference type="PANTHER" id="PTHR21058:SF0">
    <property type="entry name" value="6,7-DIMETHYL-8-RIBITYLLUMAZINE SYNTHASE"/>
    <property type="match status" value="1"/>
</dbReference>
<dbReference type="GO" id="GO:0009231">
    <property type="term" value="P:riboflavin biosynthetic process"/>
    <property type="evidence" value="ECO:0007669"/>
    <property type="project" value="UniProtKB-UniPathway"/>
</dbReference>
<dbReference type="InterPro" id="IPR002180">
    <property type="entry name" value="LS/RS"/>
</dbReference>
<evidence type="ECO:0000256" key="4">
    <source>
        <dbReference type="ARBA" id="ARBA00022619"/>
    </source>
</evidence>
<dbReference type="Pfam" id="PF00885">
    <property type="entry name" value="DMRL_synthase"/>
    <property type="match status" value="1"/>
</dbReference>
<dbReference type="Gene3D" id="3.40.50.960">
    <property type="entry name" value="Lumazine/riboflavin synthase"/>
    <property type="match status" value="1"/>
</dbReference>
<gene>
    <name evidence="7" type="ORF">MNBD_PLANCTO02-1180</name>
</gene>
<organism evidence="7">
    <name type="scientific">hydrothermal vent metagenome</name>
    <dbReference type="NCBI Taxonomy" id="652676"/>
    <lineage>
        <taxon>unclassified sequences</taxon>
        <taxon>metagenomes</taxon>
        <taxon>ecological metagenomes</taxon>
    </lineage>
</organism>
<dbReference type="InterPro" id="IPR036467">
    <property type="entry name" value="LS/RS_sf"/>
</dbReference>
<sequence length="162" mass="17358">MTTILEGQLSSSEGEFAIVVSRFNDLVTKKLLEGAIDAFRQHGVSENRVTVAWVPGAYEIPVVAKRLAQTNCYAAVVCLGAVIQGETTHHEYINMPMSASLMNIGQETGIPVLFGILTCQTLEQALNRAGGKVGNKGCDAALAAIETVNVLRLIDKNGDNFH</sequence>
<dbReference type="EC" id="2.5.1.78" evidence="3"/>
<comment type="similarity">
    <text evidence="2">Belongs to the DMRL synthase family.</text>
</comment>
<dbReference type="FunFam" id="3.40.50.960:FF:000001">
    <property type="entry name" value="6,7-dimethyl-8-ribityllumazine synthase"/>
    <property type="match status" value="1"/>
</dbReference>
<evidence type="ECO:0000256" key="2">
    <source>
        <dbReference type="ARBA" id="ARBA00007424"/>
    </source>
</evidence>
<dbReference type="CDD" id="cd09209">
    <property type="entry name" value="Lumazine_synthase-I"/>
    <property type="match status" value="1"/>
</dbReference>
<dbReference type="SUPFAM" id="SSF52121">
    <property type="entry name" value="Lumazine synthase"/>
    <property type="match status" value="1"/>
</dbReference>
<reference evidence="7" key="1">
    <citation type="submission" date="2018-06" db="EMBL/GenBank/DDBJ databases">
        <authorList>
            <person name="Zhirakovskaya E."/>
        </authorList>
    </citation>
    <scope>NUCLEOTIDE SEQUENCE</scope>
</reference>
<evidence type="ECO:0000313" key="7">
    <source>
        <dbReference type="EMBL" id="VAX41128.1"/>
    </source>
</evidence>
<comment type="catalytic activity">
    <reaction evidence="6">
        <text>(2S)-2-hydroxy-3-oxobutyl phosphate + 5-amino-6-(D-ribitylamino)uracil = 6,7-dimethyl-8-(1-D-ribityl)lumazine + phosphate + 2 H2O + H(+)</text>
        <dbReference type="Rhea" id="RHEA:26152"/>
        <dbReference type="ChEBI" id="CHEBI:15377"/>
        <dbReference type="ChEBI" id="CHEBI:15378"/>
        <dbReference type="ChEBI" id="CHEBI:15934"/>
        <dbReference type="ChEBI" id="CHEBI:43474"/>
        <dbReference type="ChEBI" id="CHEBI:58201"/>
        <dbReference type="ChEBI" id="CHEBI:58830"/>
        <dbReference type="EC" id="2.5.1.78"/>
    </reaction>
</comment>
<protein>
    <recommendedName>
        <fullName evidence="3">6,7-dimethyl-8-ribityllumazine synthase</fullName>
        <ecNumber evidence="3">2.5.1.78</ecNumber>
    </recommendedName>
</protein>
<comment type="pathway">
    <text evidence="1">Cofactor biosynthesis; riboflavin biosynthesis; riboflavin from 2-hydroxy-3-oxobutyl phosphate and 5-amino-6-(D-ribitylamino)uracil: step 1/2.</text>
</comment>
<evidence type="ECO:0000256" key="5">
    <source>
        <dbReference type="ARBA" id="ARBA00022679"/>
    </source>
</evidence>
<proteinExistence type="inferred from homology"/>
<dbReference type="InterPro" id="IPR034964">
    <property type="entry name" value="LS"/>
</dbReference>
<evidence type="ECO:0000256" key="6">
    <source>
        <dbReference type="ARBA" id="ARBA00048785"/>
    </source>
</evidence>
<dbReference type="PANTHER" id="PTHR21058">
    <property type="entry name" value="6,7-DIMETHYL-8-RIBITYLLUMAZINE SYNTHASE DMRL SYNTHASE LUMAZINE SYNTHASE"/>
    <property type="match status" value="1"/>
</dbReference>
<dbReference type="GO" id="GO:0009349">
    <property type="term" value="C:riboflavin synthase complex"/>
    <property type="evidence" value="ECO:0007669"/>
    <property type="project" value="InterPro"/>
</dbReference>
<dbReference type="UniPathway" id="UPA00275">
    <property type="reaction ID" value="UER00404"/>
</dbReference>
<keyword evidence="4" id="KW-0686">Riboflavin biosynthesis</keyword>
<dbReference type="NCBIfam" id="TIGR00114">
    <property type="entry name" value="lumazine-synth"/>
    <property type="match status" value="1"/>
</dbReference>
<accession>A0A3B1DY30</accession>
<keyword evidence="5 7" id="KW-0808">Transferase</keyword>
<evidence type="ECO:0000256" key="3">
    <source>
        <dbReference type="ARBA" id="ARBA00012664"/>
    </source>
</evidence>
<dbReference type="EMBL" id="UOGL01000515">
    <property type="protein sequence ID" value="VAX41128.1"/>
    <property type="molecule type" value="Genomic_DNA"/>
</dbReference>
<dbReference type="GO" id="GO:0000906">
    <property type="term" value="F:6,7-dimethyl-8-ribityllumazine synthase activity"/>
    <property type="evidence" value="ECO:0007669"/>
    <property type="project" value="UniProtKB-EC"/>
</dbReference>
<evidence type="ECO:0000256" key="1">
    <source>
        <dbReference type="ARBA" id="ARBA00004917"/>
    </source>
</evidence>
<dbReference type="HAMAP" id="MF_00178">
    <property type="entry name" value="Lumazine_synth"/>
    <property type="match status" value="1"/>
</dbReference>